<gene>
    <name evidence="7" type="ORF">BVC80_8921g11</name>
</gene>
<dbReference type="GO" id="GO:0005345">
    <property type="term" value="F:purine nucleobase transmembrane transporter activity"/>
    <property type="evidence" value="ECO:0007669"/>
    <property type="project" value="UniProtKB-UniRule"/>
</dbReference>
<proteinExistence type="inferred from homology"/>
<evidence type="ECO:0000256" key="3">
    <source>
        <dbReference type="ARBA" id="ARBA00022692"/>
    </source>
</evidence>
<dbReference type="Pfam" id="PF16913">
    <property type="entry name" value="PUNUT"/>
    <property type="match status" value="1"/>
</dbReference>
<dbReference type="Proteomes" id="UP000195402">
    <property type="component" value="Unassembled WGS sequence"/>
</dbReference>
<reference evidence="7 8" key="1">
    <citation type="journal article" date="2017" name="Mol. Plant">
        <title>The Genome of Medicinal Plant Macleaya cordata Provides New Insights into Benzylisoquinoline Alkaloids Metabolism.</title>
        <authorList>
            <person name="Liu X."/>
            <person name="Liu Y."/>
            <person name="Huang P."/>
            <person name="Ma Y."/>
            <person name="Qing Z."/>
            <person name="Tang Q."/>
            <person name="Cao H."/>
            <person name="Cheng P."/>
            <person name="Zheng Y."/>
            <person name="Yuan Z."/>
            <person name="Zhou Y."/>
            <person name="Liu J."/>
            <person name="Tang Z."/>
            <person name="Zhuo Y."/>
            <person name="Zhang Y."/>
            <person name="Yu L."/>
            <person name="Huang J."/>
            <person name="Yang P."/>
            <person name="Peng Q."/>
            <person name="Zhang J."/>
            <person name="Jiang W."/>
            <person name="Zhang Z."/>
            <person name="Lin K."/>
            <person name="Ro D.K."/>
            <person name="Chen X."/>
            <person name="Xiong X."/>
            <person name="Shang Y."/>
            <person name="Huang S."/>
            <person name="Zeng J."/>
        </authorList>
    </citation>
    <scope>NUCLEOTIDE SEQUENCE [LARGE SCALE GENOMIC DNA]</scope>
    <source>
        <strain evidence="8">cv. BLH2017</strain>
        <tissue evidence="7">Root</tissue>
    </source>
</reference>
<dbReference type="EMBL" id="MVGT01003951">
    <property type="protein sequence ID" value="OVA02481.1"/>
    <property type="molecule type" value="Genomic_DNA"/>
</dbReference>
<keyword evidence="5 6" id="KW-0472">Membrane</keyword>
<feature type="transmembrane region" description="Helical" evidence="6">
    <location>
        <begin position="114"/>
        <end position="136"/>
    </location>
</feature>
<keyword evidence="3 6" id="KW-0812">Transmembrane</keyword>
<feature type="transmembrane region" description="Helical" evidence="6">
    <location>
        <begin position="252"/>
        <end position="271"/>
    </location>
</feature>
<accession>A0A200PW86</accession>
<dbReference type="InParanoid" id="A0A200PW86"/>
<evidence type="ECO:0000256" key="4">
    <source>
        <dbReference type="ARBA" id="ARBA00022989"/>
    </source>
</evidence>
<dbReference type="OrthoDB" id="1907510at2759"/>
<dbReference type="PANTHER" id="PTHR31376:SF17">
    <property type="entry name" value="PURINE PERMEASE 21-RELATED"/>
    <property type="match status" value="1"/>
</dbReference>
<feature type="transmembrane region" description="Helical" evidence="6">
    <location>
        <begin position="35"/>
        <end position="56"/>
    </location>
</feature>
<evidence type="ECO:0000313" key="8">
    <source>
        <dbReference type="Proteomes" id="UP000195402"/>
    </source>
</evidence>
<sequence length="311" mass="34300">MSEVDMLESQGLNSPKDATVTNDKPTYLGVKRWQWWFHVTLYTLFMISGETSGVLLGKFYYDQGGNSIWMLALIRSAKLPLLLLVAFFFFFYLGPTHFRSSNLPDFQPTTKTSCITNLPGLISLQLGLLMAGFNMLYSCGLLYLPVSTCSIQSATKLAFHALFSYLLISNSQKFSPIRLNSIVLLTISASLLAVNTTTDIVDPTESSKTKYIIGFLSTLGASAIFSLWISLGMRFVSRVRTKRETISIPLEVVVFQPIVAICACLVGLYVSGEWDGLKGEVKKYAGGKVSSYVMTFVWMVGLALEAFGVVG</sequence>
<keyword evidence="4 6" id="KW-1133">Transmembrane helix</keyword>
<feature type="transmembrane region" description="Helical" evidence="6">
    <location>
        <begin position="142"/>
        <end position="167"/>
    </location>
</feature>
<dbReference type="STRING" id="56857.A0A200PW86"/>
<name>A0A200PW86_MACCD</name>
<dbReference type="InterPro" id="IPR030182">
    <property type="entry name" value="PUP_plant"/>
</dbReference>
<organism evidence="7 8">
    <name type="scientific">Macleaya cordata</name>
    <name type="common">Five-seeded plume-poppy</name>
    <name type="synonym">Bocconia cordata</name>
    <dbReference type="NCBI Taxonomy" id="56857"/>
    <lineage>
        <taxon>Eukaryota</taxon>
        <taxon>Viridiplantae</taxon>
        <taxon>Streptophyta</taxon>
        <taxon>Embryophyta</taxon>
        <taxon>Tracheophyta</taxon>
        <taxon>Spermatophyta</taxon>
        <taxon>Magnoliopsida</taxon>
        <taxon>Ranunculales</taxon>
        <taxon>Papaveraceae</taxon>
        <taxon>Papaveroideae</taxon>
        <taxon>Macleaya</taxon>
    </lineage>
</organism>
<evidence type="ECO:0000256" key="2">
    <source>
        <dbReference type="ARBA" id="ARBA00022448"/>
    </source>
</evidence>
<evidence type="ECO:0000256" key="1">
    <source>
        <dbReference type="ARBA" id="ARBA00006213"/>
    </source>
</evidence>
<evidence type="ECO:0000256" key="5">
    <source>
        <dbReference type="ARBA" id="ARBA00023136"/>
    </source>
</evidence>
<comment type="subcellular location">
    <subcellularLocation>
        <location evidence="6">Membrane</location>
        <topology evidence="6">Multi-pass membrane protein</topology>
    </subcellularLocation>
</comment>
<dbReference type="GO" id="GO:0016020">
    <property type="term" value="C:membrane"/>
    <property type="evidence" value="ECO:0007669"/>
    <property type="project" value="UniProtKB-SubCell"/>
</dbReference>
<comment type="caution">
    <text evidence="7">The sequence shown here is derived from an EMBL/GenBank/DDBJ whole genome shotgun (WGS) entry which is preliminary data.</text>
</comment>
<feature type="transmembrane region" description="Helical" evidence="6">
    <location>
        <begin position="68"/>
        <end position="93"/>
    </location>
</feature>
<dbReference type="AlphaFoldDB" id="A0A200PW86"/>
<feature type="transmembrane region" description="Helical" evidence="6">
    <location>
        <begin position="210"/>
        <end position="231"/>
    </location>
</feature>
<dbReference type="GO" id="GO:0015211">
    <property type="term" value="F:purine nucleoside transmembrane transporter activity"/>
    <property type="evidence" value="ECO:0007669"/>
    <property type="project" value="UniProtKB-UniRule"/>
</dbReference>
<evidence type="ECO:0000313" key="7">
    <source>
        <dbReference type="EMBL" id="OVA02481.1"/>
    </source>
</evidence>
<comment type="caution">
    <text evidence="6">Lacks conserved residue(s) required for the propagation of feature annotation.</text>
</comment>
<protein>
    <recommendedName>
        <fullName evidence="6">Probable purine permease</fullName>
    </recommendedName>
</protein>
<dbReference type="PANTHER" id="PTHR31376">
    <property type="entry name" value="OS09G0467300 PROTEIN-RELATED"/>
    <property type="match status" value="1"/>
</dbReference>
<evidence type="ECO:0000256" key="6">
    <source>
        <dbReference type="RuleBase" id="RU368015"/>
    </source>
</evidence>
<keyword evidence="2 6" id="KW-0813">Transport</keyword>
<comment type="similarity">
    <text evidence="1 6">Belongs to the purine permeases (TC 2.A.7.14) family.</text>
</comment>
<feature type="transmembrane region" description="Helical" evidence="6">
    <location>
        <begin position="291"/>
        <end position="310"/>
    </location>
</feature>
<feature type="transmembrane region" description="Helical" evidence="6">
    <location>
        <begin position="179"/>
        <end position="198"/>
    </location>
</feature>
<keyword evidence="8" id="KW-1185">Reference proteome</keyword>